<dbReference type="Gene3D" id="3.40.430.10">
    <property type="entry name" value="Dihydrofolate Reductase, subunit A"/>
    <property type="match status" value="1"/>
</dbReference>
<comment type="similarity">
    <text evidence="2">Belongs to the dihydrofolate reductase family.</text>
</comment>
<dbReference type="GO" id="GO:0046452">
    <property type="term" value="P:dihydrofolate metabolic process"/>
    <property type="evidence" value="ECO:0007669"/>
    <property type="project" value="TreeGrafter"/>
</dbReference>
<dbReference type="GO" id="GO:0006730">
    <property type="term" value="P:one-carbon metabolic process"/>
    <property type="evidence" value="ECO:0007669"/>
    <property type="project" value="UniProtKB-KW"/>
</dbReference>
<evidence type="ECO:0000313" key="8">
    <source>
        <dbReference type="EMBL" id="MST70371.1"/>
    </source>
</evidence>
<reference evidence="8 9" key="1">
    <citation type="submission" date="2019-08" db="EMBL/GenBank/DDBJ databases">
        <title>In-depth cultivation of the pig gut microbiome towards novel bacterial diversity and tailored functional studies.</title>
        <authorList>
            <person name="Wylensek D."/>
            <person name="Hitch T.C.A."/>
            <person name="Clavel T."/>
        </authorList>
    </citation>
    <scope>NUCLEOTIDE SEQUENCE [LARGE SCALE GENOMIC DNA]</scope>
    <source>
        <strain evidence="8 9">WCA-MUC-591-APC-4B</strain>
    </source>
</reference>
<dbReference type="InterPro" id="IPR024072">
    <property type="entry name" value="DHFR-like_dom_sf"/>
</dbReference>
<keyword evidence="5" id="KW-0521">NADP</keyword>
<comment type="caution">
    <text evidence="8">The sequence shown here is derived from an EMBL/GenBank/DDBJ whole genome shotgun (WGS) entry which is preliminary data.</text>
</comment>
<sequence>MNLIVAVDSEWGIGCGGELLAHIPGDLKYFKETTMDKVVVMGRKTLESLPGKKGLPKRVNFVLTGNPEFEAERCQVVHSKEELTEALEEYKTEDVFIIGGESIYRRFYEQCDKLYVTKMHANLNADRFMVNLDEDARFRVTWESELQNENGIEYQFVLYERS</sequence>
<keyword evidence="6" id="KW-0560">Oxidoreductase</keyword>
<dbReference type="UniPathway" id="UPA00077">
    <property type="reaction ID" value="UER00158"/>
</dbReference>
<dbReference type="CDD" id="cd00209">
    <property type="entry name" value="DHFR"/>
    <property type="match status" value="1"/>
</dbReference>
<evidence type="ECO:0000313" key="9">
    <source>
        <dbReference type="Proteomes" id="UP000469424"/>
    </source>
</evidence>
<evidence type="ECO:0000259" key="7">
    <source>
        <dbReference type="PROSITE" id="PS51330"/>
    </source>
</evidence>
<dbReference type="GO" id="GO:0046654">
    <property type="term" value="P:tetrahydrofolate biosynthetic process"/>
    <property type="evidence" value="ECO:0007669"/>
    <property type="project" value="UniProtKB-UniPathway"/>
</dbReference>
<dbReference type="EMBL" id="VUNA01000004">
    <property type="protein sequence ID" value="MST70371.1"/>
    <property type="molecule type" value="Genomic_DNA"/>
</dbReference>
<organism evidence="8 9">
    <name type="scientific">Mogibacterium kristiansenii</name>
    <dbReference type="NCBI Taxonomy" id="2606708"/>
    <lineage>
        <taxon>Bacteria</taxon>
        <taxon>Bacillati</taxon>
        <taxon>Bacillota</taxon>
        <taxon>Clostridia</taxon>
        <taxon>Peptostreptococcales</taxon>
        <taxon>Anaerovoracaceae</taxon>
        <taxon>Mogibacterium</taxon>
    </lineage>
</organism>
<accession>A0A6N7XLB3</accession>
<dbReference type="RefSeq" id="WP_154553929.1">
    <property type="nucleotide sequence ID" value="NZ_JAQXUZ010000018.1"/>
</dbReference>
<dbReference type="AlphaFoldDB" id="A0A6N7XLB3"/>
<dbReference type="PANTHER" id="PTHR48069">
    <property type="entry name" value="DIHYDROFOLATE REDUCTASE"/>
    <property type="match status" value="1"/>
</dbReference>
<keyword evidence="4" id="KW-0554">One-carbon metabolism</keyword>
<dbReference type="PROSITE" id="PS51330">
    <property type="entry name" value="DHFR_2"/>
    <property type="match status" value="1"/>
</dbReference>
<dbReference type="GO" id="GO:0050661">
    <property type="term" value="F:NADP binding"/>
    <property type="evidence" value="ECO:0007669"/>
    <property type="project" value="InterPro"/>
</dbReference>
<gene>
    <name evidence="8" type="ORF">FYJ65_03285</name>
</gene>
<evidence type="ECO:0000256" key="6">
    <source>
        <dbReference type="ARBA" id="ARBA00023002"/>
    </source>
</evidence>
<dbReference type="PRINTS" id="PR00070">
    <property type="entry name" value="DHFR"/>
</dbReference>
<evidence type="ECO:0000256" key="5">
    <source>
        <dbReference type="ARBA" id="ARBA00022857"/>
    </source>
</evidence>
<evidence type="ECO:0000256" key="4">
    <source>
        <dbReference type="ARBA" id="ARBA00022563"/>
    </source>
</evidence>
<keyword evidence="9" id="KW-1185">Reference proteome</keyword>
<dbReference type="InterPro" id="IPR001796">
    <property type="entry name" value="DHFR_dom"/>
</dbReference>
<proteinExistence type="inferred from homology"/>
<dbReference type="Proteomes" id="UP000469424">
    <property type="component" value="Unassembled WGS sequence"/>
</dbReference>
<dbReference type="PANTHER" id="PTHR48069:SF3">
    <property type="entry name" value="DIHYDROFOLATE REDUCTASE"/>
    <property type="match status" value="1"/>
</dbReference>
<dbReference type="SUPFAM" id="SSF53597">
    <property type="entry name" value="Dihydrofolate reductase-like"/>
    <property type="match status" value="1"/>
</dbReference>
<dbReference type="EC" id="1.5.1.3" evidence="3"/>
<evidence type="ECO:0000256" key="3">
    <source>
        <dbReference type="ARBA" id="ARBA00012856"/>
    </source>
</evidence>
<name>A0A6N7XLB3_9FIRM</name>
<evidence type="ECO:0000256" key="2">
    <source>
        <dbReference type="ARBA" id="ARBA00009539"/>
    </source>
</evidence>
<feature type="domain" description="DHFR" evidence="7">
    <location>
        <begin position="1"/>
        <end position="161"/>
    </location>
</feature>
<evidence type="ECO:0000256" key="1">
    <source>
        <dbReference type="ARBA" id="ARBA00004903"/>
    </source>
</evidence>
<protein>
    <recommendedName>
        <fullName evidence="3">dihydrofolate reductase</fullName>
        <ecNumber evidence="3">1.5.1.3</ecNumber>
    </recommendedName>
</protein>
<comment type="pathway">
    <text evidence="1">Cofactor biosynthesis; tetrahydrofolate biosynthesis; 5,6,7,8-tetrahydrofolate from 7,8-dihydrofolate: step 1/1.</text>
</comment>
<dbReference type="GO" id="GO:0004146">
    <property type="term" value="F:dihydrofolate reductase activity"/>
    <property type="evidence" value="ECO:0007669"/>
    <property type="project" value="UniProtKB-EC"/>
</dbReference>
<dbReference type="GO" id="GO:0046655">
    <property type="term" value="P:folic acid metabolic process"/>
    <property type="evidence" value="ECO:0007669"/>
    <property type="project" value="TreeGrafter"/>
</dbReference>
<dbReference type="Pfam" id="PF00186">
    <property type="entry name" value="DHFR_1"/>
    <property type="match status" value="1"/>
</dbReference>
<dbReference type="InterPro" id="IPR012259">
    <property type="entry name" value="DHFR"/>
</dbReference>